<gene>
    <name evidence="7" type="ORF">DBW97_04295</name>
</gene>
<evidence type="ECO:0000313" key="7">
    <source>
        <dbReference type="EMBL" id="RCL37762.1"/>
    </source>
</evidence>
<feature type="transmembrane region" description="Helical" evidence="6">
    <location>
        <begin position="223"/>
        <end position="246"/>
    </location>
</feature>
<evidence type="ECO:0000256" key="1">
    <source>
        <dbReference type="ARBA" id="ARBA00004141"/>
    </source>
</evidence>
<feature type="transmembrane region" description="Helical" evidence="6">
    <location>
        <begin position="352"/>
        <end position="385"/>
    </location>
</feature>
<feature type="transmembrane region" description="Helical" evidence="6">
    <location>
        <begin position="397"/>
        <end position="423"/>
    </location>
</feature>
<keyword evidence="4 6" id="KW-1133">Transmembrane helix</keyword>
<proteinExistence type="inferred from homology"/>
<dbReference type="GO" id="GO:0035435">
    <property type="term" value="P:phosphate ion transmembrane transport"/>
    <property type="evidence" value="ECO:0007669"/>
    <property type="project" value="TreeGrafter"/>
</dbReference>
<accession>A0A368BLM3</accession>
<dbReference type="GO" id="GO:0016020">
    <property type="term" value="C:membrane"/>
    <property type="evidence" value="ECO:0007669"/>
    <property type="project" value="UniProtKB-SubCell"/>
</dbReference>
<protein>
    <recommendedName>
        <fullName evidence="6">Phosphate transporter</fullName>
    </recommendedName>
</protein>
<keyword evidence="3 6" id="KW-0812">Transmembrane</keyword>
<evidence type="ECO:0000256" key="6">
    <source>
        <dbReference type="RuleBase" id="RU363058"/>
    </source>
</evidence>
<feature type="transmembrane region" description="Helical" evidence="6">
    <location>
        <begin position="141"/>
        <end position="165"/>
    </location>
</feature>
<dbReference type="Proteomes" id="UP000252147">
    <property type="component" value="Unassembled WGS sequence"/>
</dbReference>
<feature type="transmembrane region" description="Helical" evidence="6">
    <location>
        <begin position="46"/>
        <end position="66"/>
    </location>
</feature>
<dbReference type="EMBL" id="QOPD01000007">
    <property type="protein sequence ID" value="RCL37762.1"/>
    <property type="molecule type" value="Genomic_DNA"/>
</dbReference>
<dbReference type="PANTHER" id="PTHR11101">
    <property type="entry name" value="PHOSPHATE TRANSPORTER"/>
    <property type="match status" value="1"/>
</dbReference>
<evidence type="ECO:0000313" key="8">
    <source>
        <dbReference type="Proteomes" id="UP000252147"/>
    </source>
</evidence>
<feature type="transmembrane region" description="Helical" evidence="6">
    <location>
        <begin position="185"/>
        <end position="202"/>
    </location>
</feature>
<dbReference type="Pfam" id="PF01384">
    <property type="entry name" value="PHO4"/>
    <property type="match status" value="1"/>
</dbReference>
<dbReference type="PANTHER" id="PTHR11101:SF80">
    <property type="entry name" value="PHOSPHATE TRANSPORTER"/>
    <property type="match status" value="1"/>
</dbReference>
<feature type="transmembrane region" description="Helical" evidence="6">
    <location>
        <begin position="87"/>
        <end position="110"/>
    </location>
</feature>
<dbReference type="InterPro" id="IPR001204">
    <property type="entry name" value="Phos_transporter"/>
</dbReference>
<feature type="transmembrane region" description="Helical" evidence="6">
    <location>
        <begin position="116"/>
        <end position="134"/>
    </location>
</feature>
<reference evidence="7 8" key="1">
    <citation type="journal article" date="2018" name="Microbiome">
        <title>Fine metagenomic profile of the Mediterranean stratified and mixed water columns revealed by assembly and recruitment.</title>
        <authorList>
            <person name="Haro-Moreno J.M."/>
            <person name="Lopez-Perez M."/>
            <person name="De La Torre J.R."/>
            <person name="Picazo A."/>
            <person name="Camacho A."/>
            <person name="Rodriguez-Valera F."/>
        </authorList>
    </citation>
    <scope>NUCLEOTIDE SEQUENCE [LARGE SCALE GENOMIC DNA]</scope>
    <source>
        <strain evidence="7">MED-G83</strain>
    </source>
</reference>
<evidence type="ECO:0000256" key="3">
    <source>
        <dbReference type="ARBA" id="ARBA00022692"/>
    </source>
</evidence>
<evidence type="ECO:0000256" key="4">
    <source>
        <dbReference type="ARBA" id="ARBA00022989"/>
    </source>
</evidence>
<dbReference type="GO" id="GO:0005315">
    <property type="term" value="F:phosphate transmembrane transporter activity"/>
    <property type="evidence" value="ECO:0007669"/>
    <property type="project" value="InterPro"/>
</dbReference>
<keyword evidence="6" id="KW-0592">Phosphate transport</keyword>
<evidence type="ECO:0000256" key="5">
    <source>
        <dbReference type="ARBA" id="ARBA00023136"/>
    </source>
</evidence>
<evidence type="ECO:0000256" key="2">
    <source>
        <dbReference type="ARBA" id="ARBA00022448"/>
    </source>
</evidence>
<comment type="subcellular location">
    <subcellularLocation>
        <location evidence="1 6">Membrane</location>
        <topology evidence="1 6">Multi-pass membrane protein</topology>
    </subcellularLocation>
</comment>
<organism evidence="7 8">
    <name type="scientific">SAR86 cluster bacterium</name>
    <dbReference type="NCBI Taxonomy" id="2030880"/>
    <lineage>
        <taxon>Bacteria</taxon>
        <taxon>Pseudomonadati</taxon>
        <taxon>Pseudomonadota</taxon>
        <taxon>Gammaproteobacteria</taxon>
        <taxon>SAR86 cluster</taxon>
    </lineage>
</organism>
<sequence length="426" mass="45224">MEFIIDNFYLIIISALFFGFLMAYGIGANDVANAMGTSVGSKALTLTQALVLASIFTFLGAYFAGADVTTTIRENIVSPELFSDDPSIFILGMLSSLFAAGAWLLLATLFGLPVSTTHSIIGAIAGFSIYYLGWSSIRWSYIGGITITWLIVPLVAAVLSGLIYFSAKKFIIKANNPIEAGRNYIPLYAGLVGFLICAITLTKSLANTEIPTLITQYFGDQDVIAINIFISFIVALICYATSRLILSHYVSNSKDPNIEGKFAILMIFTACSIAFAQGSNDVANAVGPMAAIISTIENLGSVENQSVVPEWVLLTGSIGIILGMLTLGYKVIKTIGEKITELKPSKGFAAELSTAVIVLLGSISGIPLSTTHTLVGAVVGIGLFGGNKVDSKVVYGILGSWFVTIPGTAILAIIFFVMLGTFFEIL</sequence>
<keyword evidence="2 6" id="KW-0813">Transport</keyword>
<dbReference type="AlphaFoldDB" id="A0A368BLM3"/>
<comment type="similarity">
    <text evidence="6">Belongs to the inorganic phosphate transporter (PiT) (TC 2.A.20) family.</text>
</comment>
<comment type="caution">
    <text evidence="7">The sequence shown here is derived from an EMBL/GenBank/DDBJ whole genome shotgun (WGS) entry which is preliminary data.</text>
</comment>
<name>A0A368BLM3_9GAMM</name>
<keyword evidence="5 6" id="KW-0472">Membrane</keyword>
<feature type="transmembrane region" description="Helical" evidence="6">
    <location>
        <begin position="311"/>
        <end position="332"/>
    </location>
</feature>
<feature type="transmembrane region" description="Helical" evidence="6">
    <location>
        <begin position="7"/>
        <end position="26"/>
    </location>
</feature>